<dbReference type="Proteomes" id="UP001060215">
    <property type="component" value="Chromosome 1"/>
</dbReference>
<sequence>MGTSCGIFELNSYFLSVVVQGLIDHKNSLGAPLCPWLFCFRHYDDKVAEAEQGFWNCPCVPMRERWKINQA</sequence>
<name>A0ACC0IXQ9_9ERIC</name>
<gene>
    <name evidence="1" type="ORF">LOK49_LG01G00384</name>
</gene>
<keyword evidence="2" id="KW-1185">Reference proteome</keyword>
<comment type="caution">
    <text evidence="1">The sequence shown here is derived from an EMBL/GenBank/DDBJ whole genome shotgun (WGS) entry which is preliminary data.</text>
</comment>
<evidence type="ECO:0000313" key="2">
    <source>
        <dbReference type="Proteomes" id="UP001060215"/>
    </source>
</evidence>
<accession>A0ACC0IXQ9</accession>
<proteinExistence type="predicted"/>
<dbReference type="EMBL" id="CM045758">
    <property type="protein sequence ID" value="KAI8029319.1"/>
    <property type="molecule type" value="Genomic_DNA"/>
</dbReference>
<protein>
    <submittedName>
        <fullName evidence="1">Uncharacterized protein</fullName>
    </submittedName>
</protein>
<evidence type="ECO:0000313" key="1">
    <source>
        <dbReference type="EMBL" id="KAI8029319.1"/>
    </source>
</evidence>
<organism evidence="1 2">
    <name type="scientific">Camellia lanceoleosa</name>
    <dbReference type="NCBI Taxonomy" id="1840588"/>
    <lineage>
        <taxon>Eukaryota</taxon>
        <taxon>Viridiplantae</taxon>
        <taxon>Streptophyta</taxon>
        <taxon>Embryophyta</taxon>
        <taxon>Tracheophyta</taxon>
        <taxon>Spermatophyta</taxon>
        <taxon>Magnoliopsida</taxon>
        <taxon>eudicotyledons</taxon>
        <taxon>Gunneridae</taxon>
        <taxon>Pentapetalae</taxon>
        <taxon>asterids</taxon>
        <taxon>Ericales</taxon>
        <taxon>Theaceae</taxon>
        <taxon>Camellia</taxon>
    </lineage>
</organism>
<reference evidence="1 2" key="1">
    <citation type="journal article" date="2022" name="Plant J.">
        <title>Chromosome-level genome of Camellia lanceoleosa provides a valuable resource for understanding genome evolution and self-incompatibility.</title>
        <authorList>
            <person name="Gong W."/>
            <person name="Xiao S."/>
            <person name="Wang L."/>
            <person name="Liao Z."/>
            <person name="Chang Y."/>
            <person name="Mo W."/>
            <person name="Hu G."/>
            <person name="Li W."/>
            <person name="Zhao G."/>
            <person name="Zhu H."/>
            <person name="Hu X."/>
            <person name="Ji K."/>
            <person name="Xiang X."/>
            <person name="Song Q."/>
            <person name="Yuan D."/>
            <person name="Jin S."/>
            <person name="Zhang L."/>
        </authorList>
    </citation>
    <scope>NUCLEOTIDE SEQUENCE [LARGE SCALE GENOMIC DNA]</scope>
    <source>
        <strain evidence="1">SQ_2022a</strain>
    </source>
</reference>